<dbReference type="InterPro" id="IPR017685">
    <property type="entry name" value="ArgP"/>
</dbReference>
<dbReference type="Pfam" id="PF03466">
    <property type="entry name" value="LysR_substrate"/>
    <property type="match status" value="1"/>
</dbReference>
<dbReference type="EMBL" id="CP033897">
    <property type="protein sequence ID" value="AZA11278.1"/>
    <property type="molecule type" value="Genomic_DNA"/>
</dbReference>
<dbReference type="PANTHER" id="PTHR30579:SF2">
    <property type="entry name" value="HTH-TYPE TRANSCRIPTIONAL REGULATOR ARGP"/>
    <property type="match status" value="1"/>
</dbReference>
<evidence type="ECO:0000256" key="1">
    <source>
        <dbReference type="ARBA" id="ARBA00009437"/>
    </source>
</evidence>
<keyword evidence="3" id="KW-0238">DNA-binding</keyword>
<evidence type="ECO:0000256" key="4">
    <source>
        <dbReference type="ARBA" id="ARBA00023159"/>
    </source>
</evidence>
<evidence type="ECO:0000313" key="7">
    <source>
        <dbReference type="EMBL" id="AZA11278.1"/>
    </source>
</evidence>
<evidence type="ECO:0000256" key="3">
    <source>
        <dbReference type="ARBA" id="ARBA00023125"/>
    </source>
</evidence>
<feature type="domain" description="HTH lysR-type" evidence="6">
    <location>
        <begin position="1"/>
        <end position="57"/>
    </location>
</feature>
<keyword evidence="4" id="KW-0010">Activator</keyword>
<reference evidence="7 8" key="1">
    <citation type="submission" date="2018-11" db="EMBL/GenBank/DDBJ databases">
        <authorList>
            <person name="Kleinhagauer T."/>
            <person name="Glaeser S.P."/>
            <person name="Spergser J."/>
            <person name="Ruckert C."/>
            <person name="Kaempfer P."/>
            <person name="Busse H.-J."/>
        </authorList>
    </citation>
    <scope>NUCLEOTIDE SEQUENCE [LARGE SCALE GENOMIC DNA]</scope>
    <source>
        <strain evidence="7 8">W8</strain>
    </source>
</reference>
<evidence type="ECO:0000256" key="2">
    <source>
        <dbReference type="ARBA" id="ARBA00023015"/>
    </source>
</evidence>
<dbReference type="RefSeq" id="WP_123933747.1">
    <property type="nucleotide sequence ID" value="NZ_CP033897.1"/>
</dbReference>
<dbReference type="InterPro" id="IPR005119">
    <property type="entry name" value="LysR_subst-bd"/>
</dbReference>
<evidence type="ECO:0000256" key="5">
    <source>
        <dbReference type="ARBA" id="ARBA00023163"/>
    </source>
</evidence>
<name>A0A3G6J2T0_9CORY</name>
<dbReference type="InterPro" id="IPR036390">
    <property type="entry name" value="WH_DNA-bd_sf"/>
</dbReference>
<dbReference type="GO" id="GO:0003700">
    <property type="term" value="F:DNA-binding transcription factor activity"/>
    <property type="evidence" value="ECO:0007669"/>
    <property type="project" value="InterPro"/>
</dbReference>
<keyword evidence="2" id="KW-0805">Transcription regulation</keyword>
<dbReference type="Pfam" id="PF00126">
    <property type="entry name" value="HTH_1"/>
    <property type="match status" value="1"/>
</dbReference>
<dbReference type="PANTHER" id="PTHR30579">
    <property type="entry name" value="TRANSCRIPTIONAL REGULATOR"/>
    <property type="match status" value="1"/>
</dbReference>
<dbReference type="OrthoDB" id="3252676at2"/>
<protein>
    <submittedName>
        <fullName evidence="7">Putative HTH-type transcriptional regulator</fullName>
    </submittedName>
</protein>
<dbReference type="InterPro" id="IPR050176">
    <property type="entry name" value="LTTR"/>
</dbReference>
<evidence type="ECO:0000259" key="6">
    <source>
        <dbReference type="PROSITE" id="PS50931"/>
    </source>
</evidence>
<dbReference type="Proteomes" id="UP000271587">
    <property type="component" value="Chromosome"/>
</dbReference>
<organism evidence="7 8">
    <name type="scientific">Corynebacterium gerontici</name>
    <dbReference type="NCBI Taxonomy" id="2079234"/>
    <lineage>
        <taxon>Bacteria</taxon>
        <taxon>Bacillati</taxon>
        <taxon>Actinomycetota</taxon>
        <taxon>Actinomycetes</taxon>
        <taxon>Mycobacteriales</taxon>
        <taxon>Corynebacteriaceae</taxon>
        <taxon>Corynebacterium</taxon>
    </lineage>
</organism>
<dbReference type="Gene3D" id="1.10.10.10">
    <property type="entry name" value="Winged helix-like DNA-binding domain superfamily/Winged helix DNA-binding domain"/>
    <property type="match status" value="1"/>
</dbReference>
<sequence length="291" mass="31944">MNPAHLDTLLAILDEGSFEGAAFALGISPSAVSQRMKALEHAAGRVLIRRATPPEPTEAGEVIAQMARKMGLLRTEVDAQLSGRMGALPLAVSVNADSLSLWFPQVLSSVASWPNATLHVRVEDETHSKHLLSRGDVMGAVTTEARPVAGCEVRELGVMRYVSVANPRLLDRFSRDGEVDWEAMPVLRFGPRDRLQDLDLERRIGYVPPRRNVSEIPSVDAFLEATRLGLGWSLLPEAQAQPLLARGELVLLDAAQIEVALYWQCWRLESSTLHRLSRAVQEAASVLPPIR</sequence>
<gene>
    <name evidence="7" type="ORF">CGERO_04810</name>
</gene>
<keyword evidence="8" id="KW-1185">Reference proteome</keyword>
<dbReference type="GO" id="GO:0003677">
    <property type="term" value="F:DNA binding"/>
    <property type="evidence" value="ECO:0007669"/>
    <property type="project" value="UniProtKB-KW"/>
</dbReference>
<dbReference type="SUPFAM" id="SSF53850">
    <property type="entry name" value="Periplasmic binding protein-like II"/>
    <property type="match status" value="1"/>
</dbReference>
<dbReference type="Gene3D" id="3.40.190.290">
    <property type="match status" value="1"/>
</dbReference>
<keyword evidence="5" id="KW-0804">Transcription</keyword>
<proteinExistence type="inferred from homology"/>
<dbReference type="InterPro" id="IPR000847">
    <property type="entry name" value="LysR_HTH_N"/>
</dbReference>
<dbReference type="AlphaFoldDB" id="A0A3G6J2T0"/>
<dbReference type="InterPro" id="IPR036388">
    <property type="entry name" value="WH-like_DNA-bd_sf"/>
</dbReference>
<evidence type="ECO:0000313" key="8">
    <source>
        <dbReference type="Proteomes" id="UP000271587"/>
    </source>
</evidence>
<comment type="similarity">
    <text evidence="1">Belongs to the LysR transcriptional regulatory family.</text>
</comment>
<dbReference type="PROSITE" id="PS50931">
    <property type="entry name" value="HTH_LYSR"/>
    <property type="match status" value="1"/>
</dbReference>
<accession>A0A3G6J2T0</accession>
<dbReference type="NCBIfam" id="TIGR03298">
    <property type="entry name" value="argP"/>
    <property type="match status" value="1"/>
</dbReference>
<dbReference type="NCBIfam" id="NF002964">
    <property type="entry name" value="PRK03635.1"/>
    <property type="match status" value="1"/>
</dbReference>
<dbReference type="SUPFAM" id="SSF46785">
    <property type="entry name" value="Winged helix' DNA-binding domain"/>
    <property type="match status" value="1"/>
</dbReference>
<dbReference type="KEGG" id="cgk:CGERO_04810"/>